<organism evidence="3 4">
    <name type="scientific">Arenimonas donghaensis DSM 18148 = HO3-R19</name>
    <dbReference type="NCBI Taxonomy" id="1121014"/>
    <lineage>
        <taxon>Bacteria</taxon>
        <taxon>Pseudomonadati</taxon>
        <taxon>Pseudomonadota</taxon>
        <taxon>Gammaproteobacteria</taxon>
        <taxon>Lysobacterales</taxon>
        <taxon>Lysobacteraceae</taxon>
        <taxon>Arenimonas</taxon>
    </lineage>
</organism>
<dbReference type="InterPro" id="IPR013362">
    <property type="entry name" value="Pilus_4_PilV"/>
</dbReference>
<keyword evidence="2" id="KW-1133">Transmembrane helix</keyword>
<accession>A0A087MII1</accession>
<dbReference type="EMBL" id="AVCJ01000012">
    <property type="protein sequence ID" value="KFL36684.1"/>
    <property type="molecule type" value="Genomic_DNA"/>
</dbReference>
<evidence type="ECO:0000256" key="2">
    <source>
        <dbReference type="SAM" id="Phobius"/>
    </source>
</evidence>
<gene>
    <name evidence="3" type="ORF">N788_03470</name>
</gene>
<keyword evidence="2" id="KW-0812">Transmembrane</keyword>
<dbReference type="OrthoDB" id="5298127at2"/>
<dbReference type="STRING" id="1121014.N788_03470"/>
<sequence length="153" mass="16407">MRTKQTFPRTQQGASLLEVLIAILILAIGLLGIAALQAVTLRNMQGSGDRSVAVIQAYAMFDIMRANRDDALDGDYDTAGFICEAPAAGTRVNNEKALWINQMQAAMGPTACGEVDCLGGECTVSVRWDERRLGGNEGNAEAEEHTLSMESTL</sequence>
<dbReference type="NCBIfam" id="TIGR02523">
    <property type="entry name" value="type_IV_pilV"/>
    <property type="match status" value="1"/>
</dbReference>
<protein>
    <recommendedName>
        <fullName evidence="5">Type IV pilus modification protein PilV</fullName>
    </recommendedName>
</protein>
<dbReference type="NCBIfam" id="TIGR02532">
    <property type="entry name" value="IV_pilin_GFxxxE"/>
    <property type="match status" value="1"/>
</dbReference>
<evidence type="ECO:0000256" key="1">
    <source>
        <dbReference type="SAM" id="MobiDB-lite"/>
    </source>
</evidence>
<reference evidence="4" key="1">
    <citation type="submission" date="2013-08" db="EMBL/GenBank/DDBJ databases">
        <title>Genome sequencing of Arenimonas donghaensis.</title>
        <authorList>
            <person name="Chen F."/>
            <person name="Wang G."/>
        </authorList>
    </citation>
    <scope>NUCLEOTIDE SEQUENCE [LARGE SCALE GENOMIC DNA]</scope>
    <source>
        <strain evidence="4">HO3-R19</strain>
    </source>
</reference>
<dbReference type="RefSeq" id="WP_034222856.1">
    <property type="nucleotide sequence ID" value="NZ_AVCJ01000012.1"/>
</dbReference>
<dbReference type="PATRIC" id="fig|1121014.3.peg.1371"/>
<dbReference type="Pfam" id="PF07963">
    <property type="entry name" value="N_methyl"/>
    <property type="match status" value="1"/>
</dbReference>
<comment type="caution">
    <text evidence="3">The sequence shown here is derived from an EMBL/GenBank/DDBJ whole genome shotgun (WGS) entry which is preliminary data.</text>
</comment>
<keyword evidence="4" id="KW-1185">Reference proteome</keyword>
<evidence type="ECO:0008006" key="5">
    <source>
        <dbReference type="Google" id="ProtNLM"/>
    </source>
</evidence>
<feature type="region of interest" description="Disordered" evidence="1">
    <location>
        <begin position="134"/>
        <end position="153"/>
    </location>
</feature>
<evidence type="ECO:0000313" key="3">
    <source>
        <dbReference type="EMBL" id="KFL36684.1"/>
    </source>
</evidence>
<proteinExistence type="predicted"/>
<keyword evidence="2" id="KW-0472">Membrane</keyword>
<dbReference type="InterPro" id="IPR012902">
    <property type="entry name" value="N_methyl_site"/>
</dbReference>
<dbReference type="AlphaFoldDB" id="A0A087MII1"/>
<reference evidence="3 4" key="2">
    <citation type="journal article" date="2015" name="Stand. Genomic Sci.">
        <title>High quality draft genomic sequence of Arenimonas donghaensis DSM 18148(T).</title>
        <authorList>
            <person name="Chen F."/>
            <person name="Wang H."/>
            <person name="Cao Y."/>
            <person name="Li X."/>
            <person name="Wang G."/>
        </authorList>
    </citation>
    <scope>NUCLEOTIDE SEQUENCE [LARGE SCALE GENOMIC DNA]</scope>
    <source>
        <strain evidence="3 4">HO3-R19</strain>
    </source>
</reference>
<dbReference type="Proteomes" id="UP000029085">
    <property type="component" value="Unassembled WGS sequence"/>
</dbReference>
<feature type="transmembrane region" description="Helical" evidence="2">
    <location>
        <begin position="20"/>
        <end position="41"/>
    </location>
</feature>
<evidence type="ECO:0000313" key="4">
    <source>
        <dbReference type="Proteomes" id="UP000029085"/>
    </source>
</evidence>
<name>A0A087MII1_9GAMM</name>